<dbReference type="CDD" id="cd02068">
    <property type="entry name" value="radical_SAM_B12_BD"/>
    <property type="match status" value="1"/>
</dbReference>
<dbReference type="SFLD" id="SFLDS00029">
    <property type="entry name" value="Radical_SAM"/>
    <property type="match status" value="1"/>
</dbReference>
<dbReference type="Pfam" id="PF13311">
    <property type="entry name" value="DUF4080"/>
    <property type="match status" value="1"/>
</dbReference>
<keyword evidence="4" id="KW-0408">Iron</keyword>
<gene>
    <name evidence="8" type="ordered locus">Slip_1093</name>
</gene>
<dbReference type="InterPro" id="IPR036724">
    <property type="entry name" value="Cobalamin-bd_sf"/>
</dbReference>
<comment type="cofactor">
    <cofactor evidence="1">
        <name>[4Fe-4S] cluster</name>
        <dbReference type="ChEBI" id="CHEBI:49883"/>
    </cofactor>
</comment>
<organism evidence="8 9">
    <name type="scientific">Syntrophothermus lipocalidus (strain DSM 12680 / TGB-C1)</name>
    <dbReference type="NCBI Taxonomy" id="643648"/>
    <lineage>
        <taxon>Bacteria</taxon>
        <taxon>Bacillati</taxon>
        <taxon>Bacillota</taxon>
        <taxon>Clostridia</taxon>
        <taxon>Eubacteriales</taxon>
        <taxon>Syntrophomonadaceae</taxon>
        <taxon>Syntrophothermus</taxon>
    </lineage>
</organism>
<dbReference type="PROSITE" id="PS51332">
    <property type="entry name" value="B12_BINDING"/>
    <property type="match status" value="1"/>
</dbReference>
<dbReference type="GO" id="GO:0051539">
    <property type="term" value="F:4 iron, 4 sulfur cluster binding"/>
    <property type="evidence" value="ECO:0007669"/>
    <property type="project" value="UniProtKB-KW"/>
</dbReference>
<dbReference type="SFLD" id="SFLDG01082">
    <property type="entry name" value="B12-binding_domain_containing"/>
    <property type="match status" value="1"/>
</dbReference>
<dbReference type="GO" id="GO:0031419">
    <property type="term" value="F:cobalamin binding"/>
    <property type="evidence" value="ECO:0007669"/>
    <property type="project" value="InterPro"/>
</dbReference>
<reference evidence="8 9" key="2">
    <citation type="journal article" date="2010" name="Stand. Genomic Sci.">
        <title>Complete genome sequence of Syntrophothermus lipocalidus type strain (TGB-C1).</title>
        <authorList>
            <person name="Djao O.D."/>
            <person name="Zhang X."/>
            <person name="Lucas S."/>
            <person name="Lapidus A."/>
            <person name="Del Rio T.G."/>
            <person name="Nolan M."/>
            <person name="Tice H."/>
            <person name="Cheng J.F."/>
            <person name="Han C."/>
            <person name="Tapia R."/>
            <person name="Goodwin L."/>
            <person name="Pitluck S."/>
            <person name="Liolios K."/>
            <person name="Ivanova N."/>
            <person name="Mavromatis K."/>
            <person name="Mikhailova N."/>
            <person name="Ovchinnikova G."/>
            <person name="Pati A."/>
            <person name="Brambilla E."/>
            <person name="Chen A."/>
            <person name="Palaniappan K."/>
            <person name="Land M."/>
            <person name="Hauser L."/>
            <person name="Chang Y.J."/>
            <person name="Jeffries C.D."/>
            <person name="Rohde M."/>
            <person name="Sikorski J."/>
            <person name="Spring S."/>
            <person name="Goker M."/>
            <person name="Detter J.C."/>
            <person name="Woyke T."/>
            <person name="Bristow J."/>
            <person name="Eisen J.A."/>
            <person name="Markowitz V."/>
            <person name="Hugenholtz P."/>
            <person name="Kyrpides N.C."/>
            <person name="Klenk H.P."/>
        </authorList>
    </citation>
    <scope>NUCLEOTIDE SEQUENCE [LARGE SCALE GENOMIC DNA]</scope>
    <source>
        <strain evidence="9">DSM 12680 / TGB-C1</strain>
    </source>
</reference>
<feature type="domain" description="B12-binding" evidence="6">
    <location>
        <begin position="1"/>
        <end position="134"/>
    </location>
</feature>
<evidence type="ECO:0000256" key="2">
    <source>
        <dbReference type="ARBA" id="ARBA00022691"/>
    </source>
</evidence>
<evidence type="ECO:0000259" key="7">
    <source>
        <dbReference type="PROSITE" id="PS51918"/>
    </source>
</evidence>
<dbReference type="HOGENOM" id="CLU_021572_1_0_9"/>
<dbReference type="GO" id="GO:0005829">
    <property type="term" value="C:cytosol"/>
    <property type="evidence" value="ECO:0007669"/>
    <property type="project" value="TreeGrafter"/>
</dbReference>
<dbReference type="RefSeq" id="WP_013175273.1">
    <property type="nucleotide sequence ID" value="NC_014220.1"/>
</dbReference>
<dbReference type="InterPro" id="IPR006158">
    <property type="entry name" value="Cobalamin-bd"/>
</dbReference>
<dbReference type="InterPro" id="IPR051198">
    <property type="entry name" value="BchE-like"/>
</dbReference>
<dbReference type="eggNOG" id="COG1032">
    <property type="taxonomic scope" value="Bacteria"/>
</dbReference>
<evidence type="ECO:0000256" key="1">
    <source>
        <dbReference type="ARBA" id="ARBA00001966"/>
    </source>
</evidence>
<keyword evidence="2" id="KW-0949">S-adenosyl-L-methionine</keyword>
<dbReference type="GO" id="GO:0003824">
    <property type="term" value="F:catalytic activity"/>
    <property type="evidence" value="ECO:0007669"/>
    <property type="project" value="InterPro"/>
</dbReference>
<evidence type="ECO:0000256" key="3">
    <source>
        <dbReference type="ARBA" id="ARBA00022723"/>
    </source>
</evidence>
<protein>
    <submittedName>
        <fullName evidence="8">Radical SAM domain protein</fullName>
    </submittedName>
</protein>
<dbReference type="InterPro" id="IPR058240">
    <property type="entry name" value="rSAM_sf"/>
</dbReference>
<dbReference type="EMBL" id="CP002048">
    <property type="protein sequence ID" value="ADI01871.1"/>
    <property type="molecule type" value="Genomic_DNA"/>
</dbReference>
<name>D7CMD6_SYNLT</name>
<dbReference type="CDD" id="cd01335">
    <property type="entry name" value="Radical_SAM"/>
    <property type="match status" value="1"/>
</dbReference>
<dbReference type="InterPro" id="IPR006638">
    <property type="entry name" value="Elp3/MiaA/NifB-like_rSAM"/>
</dbReference>
<evidence type="ECO:0000256" key="4">
    <source>
        <dbReference type="ARBA" id="ARBA00023004"/>
    </source>
</evidence>
<dbReference type="SMART" id="SM00729">
    <property type="entry name" value="Elp3"/>
    <property type="match status" value="1"/>
</dbReference>
<dbReference type="Gene3D" id="3.40.50.280">
    <property type="entry name" value="Cobalamin-binding domain"/>
    <property type="match status" value="1"/>
</dbReference>
<dbReference type="Pfam" id="PF04055">
    <property type="entry name" value="Radical_SAM"/>
    <property type="match status" value="1"/>
</dbReference>
<dbReference type="SFLD" id="SFLDG01123">
    <property type="entry name" value="methyltransferase_(Class_B)"/>
    <property type="match status" value="1"/>
</dbReference>
<reference evidence="9" key="1">
    <citation type="journal article" date="2010" name="Stand. Genomic Sci.">
        <title>Complete genome sequence of Syntrophothermus lipocalidus type strain (TGB-C1T).</title>
        <authorList>
            <consortium name="US DOE Joint Genome Institute (JGI-PGF)"/>
            <person name="Djao O."/>
            <person name="Zhang X."/>
            <person name="Lucas S."/>
            <person name="Lapidus A."/>
            <person name="Glavina Del Rio T."/>
            <person name="Nolan M."/>
            <person name="Tice H."/>
            <person name="Cheng J."/>
            <person name="Han C."/>
            <person name="Tapia R."/>
            <person name="Goodwin L."/>
            <person name="Pitluck S."/>
            <person name="Liolios K."/>
            <person name="Ivanova N."/>
            <person name="Mavromatis K."/>
            <person name="Mikhailova N."/>
            <person name="Ovchinnikova G."/>
            <person name="Pati A."/>
            <person name="Brambilla E."/>
            <person name="Chen A."/>
            <person name="Palaniappan K."/>
            <person name="Land M."/>
            <person name="Hauser L."/>
            <person name="Chang Y."/>
            <person name="Jeffries C."/>
            <person name="Rohde M."/>
            <person name="Sikorski J."/>
            <person name="Spring S."/>
            <person name="Goker M."/>
            <person name="Detter J."/>
            <person name="Woyke T."/>
            <person name="Bristow J."/>
            <person name="Eisen J."/>
            <person name="Markowitz V."/>
            <person name="Hugenholtz P."/>
            <person name="Kyrpides N."/>
            <person name="Klenk H."/>
        </authorList>
    </citation>
    <scope>NUCLEOTIDE SEQUENCE [LARGE SCALE GENOMIC DNA]</scope>
    <source>
        <strain evidence="9">DSM 12680 / TGB-C1</strain>
    </source>
</reference>
<evidence type="ECO:0000256" key="5">
    <source>
        <dbReference type="ARBA" id="ARBA00023014"/>
    </source>
</evidence>
<dbReference type="Proteomes" id="UP000000378">
    <property type="component" value="Chromosome"/>
</dbReference>
<dbReference type="Pfam" id="PF02310">
    <property type="entry name" value="B12-binding"/>
    <property type="match status" value="1"/>
</dbReference>
<dbReference type="PANTHER" id="PTHR43409">
    <property type="entry name" value="ANAEROBIC MAGNESIUM-PROTOPORPHYRIN IX MONOMETHYL ESTER CYCLASE-RELATED"/>
    <property type="match status" value="1"/>
</dbReference>
<keyword evidence="5" id="KW-0411">Iron-sulfur</keyword>
<dbReference type="PANTHER" id="PTHR43409:SF16">
    <property type="entry name" value="SLR0320 PROTEIN"/>
    <property type="match status" value="1"/>
</dbReference>
<dbReference type="PROSITE" id="PS51918">
    <property type="entry name" value="RADICAL_SAM"/>
    <property type="match status" value="1"/>
</dbReference>
<dbReference type="InterPro" id="IPR025288">
    <property type="entry name" value="DUF4080"/>
</dbReference>
<evidence type="ECO:0000313" key="8">
    <source>
        <dbReference type="EMBL" id="ADI01871.1"/>
    </source>
</evidence>
<dbReference type="STRING" id="643648.Slip_1093"/>
<dbReference type="InterPro" id="IPR034466">
    <property type="entry name" value="Methyltransferase_Class_B"/>
</dbReference>
<dbReference type="Gene3D" id="3.80.30.20">
    <property type="entry name" value="tm_1862 like domain"/>
    <property type="match status" value="1"/>
</dbReference>
<proteinExistence type="predicted"/>
<feature type="domain" description="Radical SAM core" evidence="7">
    <location>
        <begin position="171"/>
        <end position="400"/>
    </location>
</feature>
<sequence>MKVLLVALNAKFVHTNLAVRYLKSYCESDFPDIVVREFTINEYLPDIMAEIYREKPDIIGFSCYIWNIEGVFRLTRDLKQVLPGCVVILGGPEVSFDSVDLLEAHPFIDGIVRGEGEETFLELLRSLDNRGSGLVKGVTWREGNRVIYSEDRNPITRLDSIPFPYEKETENLNGRIVYYETSRGCPFNCSYCISSTTRGVRWFTLERVKEDLRKLLQIKPKEIKFVDRTFNANPKRMREIMDFLIQEAKETSCHFEIAADRLDQGTIEFLKSVPLGVFRFEIGVQSTNPEVLQAVNRPMNWELLESNVKSIRQQHNIFIHLDLIAGLPGETYHSVANSFNQVYRLCPDHLQLGFLKMLKGSAIRDKSYEHGYKFSFEPPYEVLQNAYITYGEMVRLKRIEDLVEKYYNSGDFAHSLRYMIKHGWKDDAFRFYEEFAGYWEDKRWHRVHHNKSSLYSMLMQFVSQRRPDLIRPVNELLKFDYLLNYHSQKLPDGLTRIELPGQKEFFDDFLRQENNRLRYFSTMQDVALGKLKRQLHLEVFTEDVLFLGELRERELSGPYFLVLFRKGDNACDLGQLSVYGFPDRIC</sequence>
<dbReference type="InterPro" id="IPR007197">
    <property type="entry name" value="rSAM"/>
</dbReference>
<dbReference type="SUPFAM" id="SSF102114">
    <property type="entry name" value="Radical SAM enzymes"/>
    <property type="match status" value="1"/>
</dbReference>
<evidence type="ECO:0000313" key="9">
    <source>
        <dbReference type="Proteomes" id="UP000000378"/>
    </source>
</evidence>
<dbReference type="SUPFAM" id="SSF52242">
    <property type="entry name" value="Cobalamin (vitamin B12)-binding domain"/>
    <property type="match status" value="1"/>
</dbReference>
<accession>D7CMD6</accession>
<dbReference type="GO" id="GO:0046872">
    <property type="term" value="F:metal ion binding"/>
    <property type="evidence" value="ECO:0007669"/>
    <property type="project" value="UniProtKB-KW"/>
</dbReference>
<keyword evidence="3" id="KW-0479">Metal-binding</keyword>
<keyword evidence="9" id="KW-1185">Reference proteome</keyword>
<dbReference type="AlphaFoldDB" id="D7CMD6"/>
<dbReference type="OrthoDB" id="9801424at2"/>
<dbReference type="KEGG" id="slp:Slip_1093"/>
<dbReference type="InterPro" id="IPR023404">
    <property type="entry name" value="rSAM_horseshoe"/>
</dbReference>
<evidence type="ECO:0000259" key="6">
    <source>
        <dbReference type="PROSITE" id="PS51332"/>
    </source>
</evidence>